<dbReference type="PANTHER" id="PTHR43649">
    <property type="entry name" value="ARABINOSE-BINDING PROTEIN-RELATED"/>
    <property type="match status" value="1"/>
</dbReference>
<feature type="signal peptide" evidence="4">
    <location>
        <begin position="1"/>
        <end position="21"/>
    </location>
</feature>
<keyword evidence="2" id="KW-0813">Transport</keyword>
<dbReference type="PROSITE" id="PS51257">
    <property type="entry name" value="PROKAR_LIPOPROTEIN"/>
    <property type="match status" value="1"/>
</dbReference>
<evidence type="ECO:0000256" key="2">
    <source>
        <dbReference type="ARBA" id="ARBA00022448"/>
    </source>
</evidence>
<gene>
    <name evidence="5" type="ORF">ACFFNY_19615</name>
</gene>
<keyword evidence="6" id="KW-1185">Reference proteome</keyword>
<evidence type="ECO:0008006" key="7">
    <source>
        <dbReference type="Google" id="ProtNLM"/>
    </source>
</evidence>
<evidence type="ECO:0000256" key="4">
    <source>
        <dbReference type="SAM" id="SignalP"/>
    </source>
</evidence>
<dbReference type="SUPFAM" id="SSF53850">
    <property type="entry name" value="Periplasmic binding protein-like II"/>
    <property type="match status" value="1"/>
</dbReference>
<dbReference type="Gene3D" id="3.40.190.10">
    <property type="entry name" value="Periplasmic binding protein-like II"/>
    <property type="match status" value="2"/>
</dbReference>
<organism evidence="5 6">
    <name type="scientific">Paenibacillus hodogayensis</name>
    <dbReference type="NCBI Taxonomy" id="279208"/>
    <lineage>
        <taxon>Bacteria</taxon>
        <taxon>Bacillati</taxon>
        <taxon>Bacillota</taxon>
        <taxon>Bacilli</taxon>
        <taxon>Bacillales</taxon>
        <taxon>Paenibacillaceae</taxon>
        <taxon>Paenibacillus</taxon>
    </lineage>
</organism>
<feature type="chain" id="PRO_5045415724" description="ABC transporter substrate-binding protein" evidence="4">
    <location>
        <begin position="22"/>
        <end position="544"/>
    </location>
</feature>
<dbReference type="Proteomes" id="UP001589619">
    <property type="component" value="Unassembled WGS sequence"/>
</dbReference>
<evidence type="ECO:0000313" key="5">
    <source>
        <dbReference type="EMBL" id="MFB9753782.1"/>
    </source>
</evidence>
<comment type="similarity">
    <text evidence="1">Belongs to the bacterial solute-binding protein 1 family.</text>
</comment>
<accession>A0ABV5VZN2</accession>
<protein>
    <recommendedName>
        <fullName evidence="7">ABC transporter substrate-binding protein</fullName>
    </recommendedName>
</protein>
<comment type="caution">
    <text evidence="5">The sequence shown here is derived from an EMBL/GenBank/DDBJ whole genome shotgun (WGS) entry which is preliminary data.</text>
</comment>
<sequence>MNKKIATALSMGLVLTVAATACSSGSKESKDPGTPSGDKKGARVKLSLFHTNAGITIPDGTDLNNNPWINIVKDKANVDLEVEIPPYTDFPTKFNLLLASGSLPDIVQGYDPIAAYKAARDGAFIDLKPYYDKSPLLQKVVTPQMMELAKDTVSGKYWRIPMAYDKGPQGQGVFARYDLVQKYNDGKWPETIDEWIELLRKIKKAVPDSIPMSNRVIGDTLFGYGGAVFFNLFGADPYGFRIQSGKIVPNVLLPEYKAAVDVYRQLYAEGIFDQEFATNTNDKWFPKWNSKNVLFQWNSADQLLPGIVPVSGQVGTATMAPEARFAFAPDLKTYPSVVSDPRYAKGFLGTPISGHGMYVSSQSKNPDRAFQVIEAFASDELREAVFWGKEGDTYTVQAGKRVPIADKLGDPNRTWSRVYALLFGYTDGQDAQQALYEQKAGADYFKLAKDSMKQRQTDAEANGLNSLIGYAAPDDAAKKTSEMKQALNKFTTEAIMGKITMDQFDQARKDWEKQYRTLVYGPMQAYLDANKDYLIKLGVKQAGW</sequence>
<dbReference type="InterPro" id="IPR050490">
    <property type="entry name" value="Bact_solute-bd_prot1"/>
</dbReference>
<reference evidence="5 6" key="1">
    <citation type="submission" date="2024-09" db="EMBL/GenBank/DDBJ databases">
        <authorList>
            <person name="Sun Q."/>
            <person name="Mori K."/>
        </authorList>
    </citation>
    <scope>NUCLEOTIDE SEQUENCE [LARGE SCALE GENOMIC DNA]</scope>
    <source>
        <strain evidence="5 6">JCM 12520</strain>
    </source>
</reference>
<proteinExistence type="inferred from homology"/>
<evidence type="ECO:0000313" key="6">
    <source>
        <dbReference type="Proteomes" id="UP001589619"/>
    </source>
</evidence>
<evidence type="ECO:0000256" key="1">
    <source>
        <dbReference type="ARBA" id="ARBA00008520"/>
    </source>
</evidence>
<dbReference type="PANTHER" id="PTHR43649:SF34">
    <property type="entry name" value="ABC TRANSPORTER PERIPLASMIC-BINDING PROTEIN YCJN-RELATED"/>
    <property type="match status" value="1"/>
</dbReference>
<evidence type="ECO:0000256" key="3">
    <source>
        <dbReference type="ARBA" id="ARBA00022729"/>
    </source>
</evidence>
<dbReference type="EMBL" id="JBHMAG010000013">
    <property type="protein sequence ID" value="MFB9753782.1"/>
    <property type="molecule type" value="Genomic_DNA"/>
</dbReference>
<name>A0ABV5VZN2_9BACL</name>
<dbReference type="RefSeq" id="WP_344914975.1">
    <property type="nucleotide sequence ID" value="NZ_BAAAYO010000014.1"/>
</dbReference>
<keyword evidence="3 4" id="KW-0732">Signal</keyword>